<dbReference type="RefSeq" id="WP_023848178.1">
    <property type="nucleotide sequence ID" value="NZ_CP047166.1"/>
</dbReference>
<evidence type="ECO:0000313" key="3">
    <source>
        <dbReference type="Proteomes" id="UP000596387"/>
    </source>
</evidence>
<name>A0ABX7F711_9RHOB</name>
<protein>
    <submittedName>
        <fullName evidence="2">TrgA family protein</fullName>
    </submittedName>
</protein>
<dbReference type="InterPro" id="IPR047784">
    <property type="entry name" value="TrgA"/>
</dbReference>
<feature type="transmembrane region" description="Helical" evidence="1">
    <location>
        <begin position="123"/>
        <end position="142"/>
    </location>
</feature>
<keyword evidence="1" id="KW-0812">Transmembrane</keyword>
<dbReference type="NCBIfam" id="NF033773">
    <property type="entry name" value="tellur_TrgA"/>
    <property type="match status" value="1"/>
</dbReference>
<dbReference type="EMBL" id="CP047166">
    <property type="protein sequence ID" value="QRF66300.1"/>
    <property type="molecule type" value="Genomic_DNA"/>
</dbReference>
<feature type="transmembrane region" description="Helical" evidence="1">
    <location>
        <begin position="61"/>
        <end position="81"/>
    </location>
</feature>
<evidence type="ECO:0000256" key="1">
    <source>
        <dbReference type="SAM" id="Phobius"/>
    </source>
</evidence>
<keyword evidence="3" id="KW-1185">Reference proteome</keyword>
<keyword evidence="1" id="KW-0472">Membrane</keyword>
<accession>A0ABX7F711</accession>
<reference evidence="2 3" key="1">
    <citation type="submission" date="2019-12" db="EMBL/GenBank/DDBJ databases">
        <title>Complete Genome Sequence of a Quorum-Sensing Bacterium,Rhodobacteraceae bacterium C31, Isolated from a marine microalgae symbiotic bacteria.</title>
        <authorList>
            <person name="Zhang Y."/>
        </authorList>
    </citation>
    <scope>NUCLEOTIDE SEQUENCE [LARGE SCALE GENOMIC DNA]</scope>
    <source>
        <strain evidence="2 3">C31</strain>
    </source>
</reference>
<keyword evidence="1" id="KW-1133">Transmembrane helix</keyword>
<organism evidence="2 3">
    <name type="scientific">Ponticoccus alexandrii</name>
    <dbReference type="NCBI Taxonomy" id="1943633"/>
    <lineage>
        <taxon>Bacteria</taxon>
        <taxon>Pseudomonadati</taxon>
        <taxon>Pseudomonadota</taxon>
        <taxon>Alphaproteobacteria</taxon>
        <taxon>Rhodobacterales</taxon>
        <taxon>Roseobacteraceae</taxon>
        <taxon>Ponticoccus</taxon>
    </lineage>
</organism>
<evidence type="ECO:0000313" key="2">
    <source>
        <dbReference type="EMBL" id="QRF66300.1"/>
    </source>
</evidence>
<sequence length="146" mass="15606">MPTAAKLVAALCLAALGYVVSDLIRPLLPASTDFGLFNYVNALIGLVMGWRVVGRRAGRGMSAAIGNGFTGTVALVFWGLFVQATNEMVRRSFARHFDSMVEAIAAIFEHMAEYGEIMLDAKVVVTLLLGGIATGILAEMAAGRWR</sequence>
<proteinExistence type="predicted"/>
<dbReference type="Proteomes" id="UP000596387">
    <property type="component" value="Chromosome"/>
</dbReference>
<gene>
    <name evidence="2" type="ORF">GQA70_08260</name>
</gene>
<feature type="transmembrane region" description="Helical" evidence="1">
    <location>
        <begin position="37"/>
        <end position="54"/>
    </location>
</feature>